<dbReference type="InterPro" id="IPR005583">
    <property type="entry name" value="YaaA"/>
</dbReference>
<organism evidence="2 3">
    <name type="scientific">Harenicola maris</name>
    <dbReference type="NCBI Taxonomy" id="2841044"/>
    <lineage>
        <taxon>Bacteria</taxon>
        <taxon>Pseudomonadati</taxon>
        <taxon>Pseudomonadota</taxon>
        <taxon>Alphaproteobacteria</taxon>
        <taxon>Rhodobacterales</taxon>
        <taxon>Paracoccaceae</taxon>
        <taxon>Harenicola</taxon>
    </lineage>
</organism>
<gene>
    <name evidence="2" type="primary">yaaA</name>
    <name evidence="2" type="ORF">IV417_08895</name>
</gene>
<accession>A0AAP2CP48</accession>
<dbReference type="GO" id="GO:0033194">
    <property type="term" value="P:response to hydroperoxide"/>
    <property type="evidence" value="ECO:0007669"/>
    <property type="project" value="TreeGrafter"/>
</dbReference>
<dbReference type="EMBL" id="JADQAZ010000002">
    <property type="protein sequence ID" value="MBT0957503.1"/>
    <property type="molecule type" value="Genomic_DNA"/>
</dbReference>
<keyword evidence="3" id="KW-1185">Reference proteome</keyword>
<comment type="caution">
    <text evidence="2">The sequence shown here is derived from an EMBL/GenBank/DDBJ whole genome shotgun (WGS) entry which is preliminary data.</text>
</comment>
<dbReference type="RefSeq" id="WP_327793734.1">
    <property type="nucleotide sequence ID" value="NZ_JADQAZ010000002.1"/>
</dbReference>
<name>A0AAP2CP48_9RHOB</name>
<evidence type="ECO:0000256" key="1">
    <source>
        <dbReference type="HAMAP-Rule" id="MF_00652"/>
    </source>
</evidence>
<dbReference type="HAMAP" id="MF_00652">
    <property type="entry name" value="UPF0246"/>
    <property type="match status" value="1"/>
</dbReference>
<reference evidence="2 3" key="1">
    <citation type="journal article" date="2021" name="Arch. Microbiol.">
        <title>Harenicola maris gen. nov., sp. nov. isolated from the Sea of Japan shallow sediments.</title>
        <authorList>
            <person name="Romanenko L.A."/>
            <person name="Kurilenko V.V."/>
            <person name="Chernysheva N.Y."/>
            <person name="Tekutyeva L.A."/>
            <person name="Velansky P.V."/>
            <person name="Svetashev V.I."/>
            <person name="Isaeva M.P."/>
        </authorList>
    </citation>
    <scope>NUCLEOTIDE SEQUENCE [LARGE SCALE GENOMIC DNA]</scope>
    <source>
        <strain evidence="2 3">KMM 3653</strain>
    </source>
</reference>
<proteinExistence type="inferred from homology"/>
<protein>
    <recommendedName>
        <fullName evidence="1">UPF0246 protein IV417_08895</fullName>
    </recommendedName>
</protein>
<dbReference type="Pfam" id="PF03883">
    <property type="entry name" value="H2O2_YaaD"/>
    <property type="match status" value="1"/>
</dbReference>
<dbReference type="Proteomes" id="UP001315686">
    <property type="component" value="Unassembled WGS sequence"/>
</dbReference>
<dbReference type="PANTHER" id="PTHR30283:SF4">
    <property type="entry name" value="PEROXIDE STRESS RESISTANCE PROTEIN YAAA"/>
    <property type="match status" value="1"/>
</dbReference>
<dbReference type="GO" id="GO:0005829">
    <property type="term" value="C:cytosol"/>
    <property type="evidence" value="ECO:0007669"/>
    <property type="project" value="TreeGrafter"/>
</dbReference>
<sequence>MLCVISPAKRLDWEEVPSVQVTQPAFGEDAVSLARTARRLSKPALQKLMGLSVDLARLNQERFASFEEAPSAEITRPAMHAFAGDTYTGLEAASLDADAVQWAQGHLRILSGLYGLLRPLDAIQPYRLEMGCRLATRRGKTLYAYWGDRLALGLNALAEEQKAGVLVNCASQEYFGAVDLKALRIPVVTPVFMEEKPSGPKIVSFFAKRARGAMARYIAENRLVDPEALHEFDTGGYAYTPELSEPGKPVFIRPLAAAQPEEARLAS</sequence>
<comment type="similarity">
    <text evidence="1">Belongs to the UPF0246 family.</text>
</comment>
<evidence type="ECO:0000313" key="3">
    <source>
        <dbReference type="Proteomes" id="UP001315686"/>
    </source>
</evidence>
<evidence type="ECO:0000313" key="2">
    <source>
        <dbReference type="EMBL" id="MBT0957503.1"/>
    </source>
</evidence>
<dbReference type="AlphaFoldDB" id="A0AAP2CP48"/>
<dbReference type="PANTHER" id="PTHR30283">
    <property type="entry name" value="PEROXIDE STRESS RESPONSE PROTEIN YAAA"/>
    <property type="match status" value="1"/>
</dbReference>
<dbReference type="NCBIfam" id="NF002542">
    <property type="entry name" value="PRK02101.1-3"/>
    <property type="match status" value="1"/>
</dbReference>